<evidence type="ECO:0000313" key="9">
    <source>
        <dbReference type="EMBL" id="PRY12902.1"/>
    </source>
</evidence>
<dbReference type="GO" id="GO:0005886">
    <property type="term" value="C:plasma membrane"/>
    <property type="evidence" value="ECO:0007669"/>
    <property type="project" value="UniProtKB-SubCell"/>
</dbReference>
<evidence type="ECO:0000256" key="1">
    <source>
        <dbReference type="ARBA" id="ARBA00004651"/>
    </source>
</evidence>
<comment type="similarity">
    <text evidence="7">Belongs to the binding-protein-dependent transport system permease family.</text>
</comment>
<dbReference type="Gene3D" id="1.10.3720.10">
    <property type="entry name" value="MetI-like"/>
    <property type="match status" value="1"/>
</dbReference>
<dbReference type="EMBL" id="PVZF01000009">
    <property type="protein sequence ID" value="PRY12902.1"/>
    <property type="molecule type" value="Genomic_DNA"/>
</dbReference>
<dbReference type="PANTHER" id="PTHR30193:SF37">
    <property type="entry name" value="INNER MEMBRANE ABC TRANSPORTER PERMEASE PROTEIN YCJO"/>
    <property type="match status" value="1"/>
</dbReference>
<feature type="domain" description="ABC transmembrane type-1" evidence="8">
    <location>
        <begin position="100"/>
        <end position="313"/>
    </location>
</feature>
<dbReference type="InterPro" id="IPR035906">
    <property type="entry name" value="MetI-like_sf"/>
</dbReference>
<keyword evidence="2 7" id="KW-0813">Transport</keyword>
<feature type="transmembrane region" description="Helical" evidence="7">
    <location>
        <begin position="292"/>
        <end position="316"/>
    </location>
</feature>
<evidence type="ECO:0000256" key="4">
    <source>
        <dbReference type="ARBA" id="ARBA00022692"/>
    </source>
</evidence>
<dbReference type="CDD" id="cd06261">
    <property type="entry name" value="TM_PBP2"/>
    <property type="match status" value="1"/>
</dbReference>
<keyword evidence="5 7" id="KW-1133">Transmembrane helix</keyword>
<dbReference type="SUPFAM" id="SSF161098">
    <property type="entry name" value="MetI-like"/>
    <property type="match status" value="1"/>
</dbReference>
<evidence type="ECO:0000256" key="6">
    <source>
        <dbReference type="ARBA" id="ARBA00023136"/>
    </source>
</evidence>
<dbReference type="Pfam" id="PF00528">
    <property type="entry name" value="BPD_transp_1"/>
    <property type="match status" value="1"/>
</dbReference>
<evidence type="ECO:0000256" key="5">
    <source>
        <dbReference type="ARBA" id="ARBA00022989"/>
    </source>
</evidence>
<dbReference type="InterPro" id="IPR051393">
    <property type="entry name" value="ABC_transporter_permease"/>
</dbReference>
<protein>
    <submittedName>
        <fullName evidence="9">Carbohydrate ABC transporter membrane protein 1 (CUT1 family)</fullName>
    </submittedName>
</protein>
<reference evidence="9 10" key="1">
    <citation type="submission" date="2018-03" db="EMBL/GenBank/DDBJ databases">
        <title>Genomic Encyclopedia of Archaeal and Bacterial Type Strains, Phase II (KMG-II): from individual species to whole genera.</title>
        <authorList>
            <person name="Goeker M."/>
        </authorList>
    </citation>
    <scope>NUCLEOTIDE SEQUENCE [LARGE SCALE GENOMIC DNA]</scope>
    <source>
        <strain evidence="9 10">DSM 19711</strain>
    </source>
</reference>
<comment type="caution">
    <text evidence="9">The sequence shown here is derived from an EMBL/GenBank/DDBJ whole genome shotgun (WGS) entry which is preliminary data.</text>
</comment>
<feature type="transmembrane region" description="Helical" evidence="7">
    <location>
        <begin position="188"/>
        <end position="214"/>
    </location>
</feature>
<organism evidence="9 10">
    <name type="scientific">Kineococcus rhizosphaerae</name>
    <dbReference type="NCBI Taxonomy" id="559628"/>
    <lineage>
        <taxon>Bacteria</taxon>
        <taxon>Bacillati</taxon>
        <taxon>Actinomycetota</taxon>
        <taxon>Actinomycetes</taxon>
        <taxon>Kineosporiales</taxon>
        <taxon>Kineosporiaceae</taxon>
        <taxon>Kineococcus</taxon>
    </lineage>
</organism>
<evidence type="ECO:0000259" key="8">
    <source>
        <dbReference type="PROSITE" id="PS50928"/>
    </source>
</evidence>
<keyword evidence="10" id="KW-1185">Reference proteome</keyword>
<comment type="subcellular location">
    <subcellularLocation>
        <location evidence="1 7">Cell membrane</location>
        <topology evidence="1 7">Multi-pass membrane protein</topology>
    </subcellularLocation>
</comment>
<evidence type="ECO:0000313" key="10">
    <source>
        <dbReference type="Proteomes" id="UP000238083"/>
    </source>
</evidence>
<dbReference type="Proteomes" id="UP000238083">
    <property type="component" value="Unassembled WGS sequence"/>
</dbReference>
<dbReference type="AlphaFoldDB" id="A0A2T0R0R6"/>
<dbReference type="GO" id="GO:0055085">
    <property type="term" value="P:transmembrane transport"/>
    <property type="evidence" value="ECO:0007669"/>
    <property type="project" value="InterPro"/>
</dbReference>
<dbReference type="RefSeq" id="WP_106212760.1">
    <property type="nucleotide sequence ID" value="NZ_PVZF01000009.1"/>
</dbReference>
<accession>A0A2T0R0R6</accession>
<keyword evidence="6 7" id="KW-0472">Membrane</keyword>
<evidence type="ECO:0000256" key="2">
    <source>
        <dbReference type="ARBA" id="ARBA00022448"/>
    </source>
</evidence>
<dbReference type="PANTHER" id="PTHR30193">
    <property type="entry name" value="ABC TRANSPORTER PERMEASE PROTEIN"/>
    <property type="match status" value="1"/>
</dbReference>
<proteinExistence type="inferred from homology"/>
<gene>
    <name evidence="9" type="ORF">CLV37_10987</name>
</gene>
<feature type="transmembrane region" description="Helical" evidence="7">
    <location>
        <begin position="138"/>
        <end position="158"/>
    </location>
</feature>
<keyword evidence="4 7" id="KW-0812">Transmembrane</keyword>
<dbReference type="OrthoDB" id="9804439at2"/>
<keyword evidence="3" id="KW-1003">Cell membrane</keyword>
<feature type="transmembrane region" description="Helical" evidence="7">
    <location>
        <begin position="235"/>
        <end position="257"/>
    </location>
</feature>
<name>A0A2T0R0R6_9ACTN</name>
<dbReference type="PROSITE" id="PS50928">
    <property type="entry name" value="ABC_TM1"/>
    <property type="match status" value="1"/>
</dbReference>
<dbReference type="InterPro" id="IPR000515">
    <property type="entry name" value="MetI-like"/>
</dbReference>
<evidence type="ECO:0000256" key="3">
    <source>
        <dbReference type="ARBA" id="ARBA00022475"/>
    </source>
</evidence>
<feature type="transmembrane region" description="Helical" evidence="7">
    <location>
        <begin position="104"/>
        <end position="126"/>
    </location>
</feature>
<feature type="transmembrane region" description="Helical" evidence="7">
    <location>
        <begin position="41"/>
        <end position="63"/>
    </location>
</feature>
<sequence>MPPSAPGPVPAAVGDDPAALVATPAARSSRSTRRRAARYRLAPLLFVGVNVVLFALFFVWPAITGLWYSFTSYTGVGSAPWVGLANYQKLFADSAFYAAFGRTVVFAAMSVPLVYVLSLSMAVLLTTPHAKGKTVARILFFVPWLISPIVAGVIWRWIFGENFGLVNYLITSLGGSAVPWQSNANLSLVVVAFAGAWGGTAFNMLLFVAALKNVPTSYYEAASLDGASPWQRFRYITLPSIAPTSFIVILLGSLGAMKEYALLQSLNGGGPGTENNLVVQYIFRTGFQQGQIGYASAASFVLMAVLMVIAFAQVLVNRRREA</sequence>
<evidence type="ECO:0000256" key="7">
    <source>
        <dbReference type="RuleBase" id="RU363032"/>
    </source>
</evidence>